<reference evidence="6" key="2">
    <citation type="journal article" date="2023" name="IMA Fungus">
        <title>Comparative genomic study of the Penicillium genus elucidates a diverse pangenome and 15 lateral gene transfer events.</title>
        <authorList>
            <person name="Petersen C."/>
            <person name="Sorensen T."/>
            <person name="Nielsen M.R."/>
            <person name="Sondergaard T.E."/>
            <person name="Sorensen J.L."/>
            <person name="Fitzpatrick D.A."/>
            <person name="Frisvad J.C."/>
            <person name="Nielsen K.L."/>
        </authorList>
    </citation>
    <scope>NUCLEOTIDE SEQUENCE</scope>
    <source>
        <strain evidence="6">IBT 22155</strain>
    </source>
</reference>
<keyword evidence="2" id="KW-0285">Flavoprotein</keyword>
<dbReference type="RefSeq" id="XP_056518717.1">
    <property type="nucleotide sequence ID" value="XM_056668887.1"/>
</dbReference>
<comment type="caution">
    <text evidence="6">The sequence shown here is derived from an EMBL/GenBank/DDBJ whole genome shotgun (WGS) entry which is preliminary data.</text>
</comment>
<keyword evidence="3" id="KW-0274">FAD</keyword>
<sequence>MENHSFDVIVVGGGNAALVAALSAHESGAKVAVLEAATRQERGGNSRFAGAIFRCPHGGMEDLGPLLCESAQEVAKRCTVGPYTAEKFTEDMMNTSHGRADREQMQVVIDKGYETLVWMKEQGVQWQLTLNKFFDTKIQTGVIDLPPGGALMARHEGVGLTDDLWAAVEKTSITVFYDCPAHDLITAGSTVQGVKTRQTDFFIDFYGQVILACGGFEASPRLRRQFLGEGWDLVVVRGSRYNTGTMLEKAIAAGAQACGHWGGCHASPQDLRAPRVGDLSITDKMSRYSYPYSIMVNLEGKRFMDEGEDHFGLTYAKTGAAIGSQPQATAYQIFDQKTLHLLEPRYSTATPIQDDTLDGLALKLGINPTIFVNTVKQFNAAAPPTAVFNPFLKDGNSTGHKLDIPKSNWALPITDGPFVAYGVTCGITFTYGGIKTDTTGRVLSNEGSPMPGLWSAGEMTGGFFYHNYPGGAGLTKGAVFGRIAGQAAAQRAKSVSLL</sequence>
<reference evidence="6" key="1">
    <citation type="submission" date="2022-11" db="EMBL/GenBank/DDBJ databases">
        <authorList>
            <person name="Petersen C."/>
        </authorList>
    </citation>
    <scope>NUCLEOTIDE SEQUENCE</scope>
    <source>
        <strain evidence="6">IBT 22155</strain>
    </source>
</reference>
<dbReference type="SUPFAM" id="SSF56425">
    <property type="entry name" value="Succinate dehydrogenase/fumarate reductase flavoprotein, catalytic domain"/>
    <property type="match status" value="1"/>
</dbReference>
<dbReference type="OrthoDB" id="7777654at2759"/>
<evidence type="ECO:0000256" key="3">
    <source>
        <dbReference type="ARBA" id="ARBA00022827"/>
    </source>
</evidence>
<dbReference type="GeneID" id="81408057"/>
<dbReference type="Pfam" id="PF00890">
    <property type="entry name" value="FAD_binding_2"/>
    <property type="match status" value="1"/>
</dbReference>
<keyword evidence="4" id="KW-0560">Oxidoreductase</keyword>
<evidence type="ECO:0000259" key="5">
    <source>
        <dbReference type="Pfam" id="PF00890"/>
    </source>
</evidence>
<evidence type="ECO:0000256" key="4">
    <source>
        <dbReference type="ARBA" id="ARBA00023002"/>
    </source>
</evidence>
<organism evidence="6 7">
    <name type="scientific">Penicillium bovifimosum</name>
    <dbReference type="NCBI Taxonomy" id="126998"/>
    <lineage>
        <taxon>Eukaryota</taxon>
        <taxon>Fungi</taxon>
        <taxon>Dikarya</taxon>
        <taxon>Ascomycota</taxon>
        <taxon>Pezizomycotina</taxon>
        <taxon>Eurotiomycetes</taxon>
        <taxon>Eurotiomycetidae</taxon>
        <taxon>Eurotiales</taxon>
        <taxon>Aspergillaceae</taxon>
        <taxon>Penicillium</taxon>
    </lineage>
</organism>
<accession>A0A9W9GMN8</accession>
<feature type="domain" description="FAD-dependent oxidoreductase 2 FAD-binding" evidence="5">
    <location>
        <begin position="7"/>
        <end position="472"/>
    </location>
</feature>
<dbReference type="InterPro" id="IPR050315">
    <property type="entry name" value="FAD-oxidoreductase_2"/>
</dbReference>
<dbReference type="GO" id="GO:0016491">
    <property type="term" value="F:oxidoreductase activity"/>
    <property type="evidence" value="ECO:0007669"/>
    <property type="project" value="UniProtKB-KW"/>
</dbReference>
<evidence type="ECO:0000256" key="2">
    <source>
        <dbReference type="ARBA" id="ARBA00022630"/>
    </source>
</evidence>
<evidence type="ECO:0000313" key="7">
    <source>
        <dbReference type="Proteomes" id="UP001149079"/>
    </source>
</evidence>
<dbReference type="PANTHER" id="PTHR43400">
    <property type="entry name" value="FUMARATE REDUCTASE"/>
    <property type="match status" value="1"/>
</dbReference>
<dbReference type="AlphaFoldDB" id="A0A9W9GMN8"/>
<dbReference type="SUPFAM" id="SSF51905">
    <property type="entry name" value="FAD/NAD(P)-binding domain"/>
    <property type="match status" value="1"/>
</dbReference>
<dbReference type="InterPro" id="IPR027477">
    <property type="entry name" value="Succ_DH/fumarate_Rdtase_cat_sf"/>
</dbReference>
<dbReference type="InterPro" id="IPR003953">
    <property type="entry name" value="FAD-dep_OxRdtase_2_FAD-bd"/>
</dbReference>
<name>A0A9W9GMN8_9EURO</name>
<gene>
    <name evidence="6" type="ORF">N7515_008143</name>
</gene>
<evidence type="ECO:0000313" key="6">
    <source>
        <dbReference type="EMBL" id="KAJ5124318.1"/>
    </source>
</evidence>
<dbReference type="NCBIfam" id="NF006130">
    <property type="entry name" value="PRK08274.1"/>
    <property type="match status" value="1"/>
</dbReference>
<dbReference type="Gene3D" id="3.50.50.60">
    <property type="entry name" value="FAD/NAD(P)-binding domain"/>
    <property type="match status" value="1"/>
</dbReference>
<dbReference type="EMBL" id="JAPQKL010000006">
    <property type="protein sequence ID" value="KAJ5124318.1"/>
    <property type="molecule type" value="Genomic_DNA"/>
</dbReference>
<protein>
    <submittedName>
        <fullName evidence="6">FAD/NAD(P)-binding domain-containing protein</fullName>
    </submittedName>
</protein>
<dbReference type="InterPro" id="IPR036188">
    <property type="entry name" value="FAD/NAD-bd_sf"/>
</dbReference>
<proteinExistence type="predicted"/>
<dbReference type="Proteomes" id="UP001149079">
    <property type="component" value="Unassembled WGS sequence"/>
</dbReference>
<evidence type="ECO:0000256" key="1">
    <source>
        <dbReference type="ARBA" id="ARBA00001974"/>
    </source>
</evidence>
<dbReference type="Gene3D" id="3.90.700.10">
    <property type="entry name" value="Succinate dehydrogenase/fumarate reductase flavoprotein, catalytic domain"/>
    <property type="match status" value="1"/>
</dbReference>
<comment type="cofactor">
    <cofactor evidence="1">
        <name>FAD</name>
        <dbReference type="ChEBI" id="CHEBI:57692"/>
    </cofactor>
</comment>
<dbReference type="PANTHER" id="PTHR43400:SF7">
    <property type="entry name" value="FAD-DEPENDENT OXIDOREDUCTASE 2 FAD BINDING DOMAIN-CONTAINING PROTEIN"/>
    <property type="match status" value="1"/>
</dbReference>
<keyword evidence="7" id="KW-1185">Reference proteome</keyword>